<feature type="non-terminal residue" evidence="1">
    <location>
        <position position="1"/>
    </location>
</feature>
<dbReference type="Pfam" id="PF06462">
    <property type="entry name" value="Hyd_WA"/>
    <property type="match status" value="2"/>
</dbReference>
<protein>
    <submittedName>
        <fullName evidence="1">Uncharacterized protein</fullName>
    </submittedName>
</protein>
<proteinExistence type="predicted"/>
<comment type="caution">
    <text evidence="1">The sequence shown here is derived from an EMBL/GenBank/DDBJ whole genome shotgun (WGS) entry which is preliminary data.</text>
</comment>
<accession>A0AAV2SJJ0</accession>
<name>A0AAV2SJJ0_MEGNR</name>
<keyword evidence="2" id="KW-1185">Reference proteome</keyword>
<organism evidence="1 2">
    <name type="scientific">Meganyctiphanes norvegica</name>
    <name type="common">Northern krill</name>
    <name type="synonym">Thysanopoda norvegica</name>
    <dbReference type="NCBI Taxonomy" id="48144"/>
    <lineage>
        <taxon>Eukaryota</taxon>
        <taxon>Metazoa</taxon>
        <taxon>Ecdysozoa</taxon>
        <taxon>Arthropoda</taxon>
        <taxon>Crustacea</taxon>
        <taxon>Multicrustacea</taxon>
        <taxon>Malacostraca</taxon>
        <taxon>Eumalacostraca</taxon>
        <taxon>Eucarida</taxon>
        <taxon>Euphausiacea</taxon>
        <taxon>Euphausiidae</taxon>
        <taxon>Meganyctiphanes</taxon>
    </lineage>
</organism>
<dbReference type="InterPro" id="IPR006624">
    <property type="entry name" value="Beta-propeller_rpt_TECPR"/>
</dbReference>
<gene>
    <name evidence="1" type="ORF">MNOR_LOCUS37170</name>
</gene>
<evidence type="ECO:0000313" key="2">
    <source>
        <dbReference type="Proteomes" id="UP001497623"/>
    </source>
</evidence>
<sequence length="136" mass="15199">VLAAKGVTSMCVDNEVAWYIKHDRKVCVQLNLTDNDPIGEEQCITCEDMHLEKLVCRDGVVWALTDTGHMAFRVGVSTVNPSGHSWGVMAAHPYKVKDIVLGPTNCGWMLDENGGIFFRQGVCAEYPQGEESRWWQ</sequence>
<dbReference type="AlphaFoldDB" id="A0AAV2SJJ0"/>
<dbReference type="EMBL" id="CAXKWB010072845">
    <property type="protein sequence ID" value="CAL4196409.1"/>
    <property type="molecule type" value="Genomic_DNA"/>
</dbReference>
<reference evidence="1 2" key="1">
    <citation type="submission" date="2024-05" db="EMBL/GenBank/DDBJ databases">
        <authorList>
            <person name="Wallberg A."/>
        </authorList>
    </citation>
    <scope>NUCLEOTIDE SEQUENCE [LARGE SCALE GENOMIC DNA]</scope>
</reference>
<feature type="non-terminal residue" evidence="1">
    <location>
        <position position="136"/>
    </location>
</feature>
<dbReference type="Proteomes" id="UP001497623">
    <property type="component" value="Unassembled WGS sequence"/>
</dbReference>
<evidence type="ECO:0000313" key="1">
    <source>
        <dbReference type="EMBL" id="CAL4196409.1"/>
    </source>
</evidence>